<dbReference type="SUPFAM" id="SSF53328">
    <property type="entry name" value="Formyltransferase"/>
    <property type="match status" value="1"/>
</dbReference>
<dbReference type="PANTHER" id="PTHR11138">
    <property type="entry name" value="METHIONYL-TRNA FORMYLTRANSFERASE"/>
    <property type="match status" value="1"/>
</dbReference>
<evidence type="ECO:0000313" key="3">
    <source>
        <dbReference type="Proteomes" id="UP000661507"/>
    </source>
</evidence>
<dbReference type="InterPro" id="IPR002376">
    <property type="entry name" value="Formyl_transf_N"/>
</dbReference>
<dbReference type="RefSeq" id="WP_188965079.1">
    <property type="nucleotide sequence ID" value="NZ_BMKW01000001.1"/>
</dbReference>
<evidence type="ECO:0000259" key="1">
    <source>
        <dbReference type="Pfam" id="PF00551"/>
    </source>
</evidence>
<dbReference type="AlphaFoldDB" id="A0A917K4W6"/>
<dbReference type="InterPro" id="IPR036477">
    <property type="entry name" value="Formyl_transf_N_sf"/>
</dbReference>
<reference evidence="2" key="1">
    <citation type="journal article" date="2014" name="Int. J. Syst. Evol. Microbiol.">
        <title>Complete genome sequence of Corynebacterium casei LMG S-19264T (=DSM 44701T), isolated from a smear-ripened cheese.</title>
        <authorList>
            <consortium name="US DOE Joint Genome Institute (JGI-PGF)"/>
            <person name="Walter F."/>
            <person name="Albersmeier A."/>
            <person name="Kalinowski J."/>
            <person name="Ruckert C."/>
        </authorList>
    </citation>
    <scope>NUCLEOTIDE SEQUENCE</scope>
    <source>
        <strain evidence="2">CGMCC 1.3617</strain>
    </source>
</reference>
<organism evidence="2 3">
    <name type="scientific">Neoroseomonas lacus</name>
    <dbReference type="NCBI Taxonomy" id="287609"/>
    <lineage>
        <taxon>Bacteria</taxon>
        <taxon>Pseudomonadati</taxon>
        <taxon>Pseudomonadota</taxon>
        <taxon>Alphaproteobacteria</taxon>
        <taxon>Acetobacterales</taxon>
        <taxon>Acetobacteraceae</taxon>
        <taxon>Neoroseomonas</taxon>
    </lineage>
</organism>
<dbReference type="Gene3D" id="3.40.50.12230">
    <property type="match status" value="1"/>
</dbReference>
<dbReference type="Pfam" id="PF00551">
    <property type="entry name" value="Formyl_trans_N"/>
    <property type="match status" value="1"/>
</dbReference>
<keyword evidence="3" id="KW-1185">Reference proteome</keyword>
<dbReference type="PANTHER" id="PTHR11138:SF5">
    <property type="entry name" value="METHIONYL-TRNA FORMYLTRANSFERASE, MITOCHONDRIAL"/>
    <property type="match status" value="1"/>
</dbReference>
<evidence type="ECO:0000313" key="2">
    <source>
        <dbReference type="EMBL" id="GGI99131.1"/>
    </source>
</evidence>
<gene>
    <name evidence="2" type="ORF">GCM10011320_02320</name>
</gene>
<feature type="domain" description="Formyl transferase N-terminal" evidence="1">
    <location>
        <begin position="102"/>
        <end position="177"/>
    </location>
</feature>
<name>A0A917K4W6_9PROT</name>
<accession>A0A917K4W6</accession>
<proteinExistence type="predicted"/>
<reference evidence="2" key="2">
    <citation type="submission" date="2020-09" db="EMBL/GenBank/DDBJ databases">
        <authorList>
            <person name="Sun Q."/>
            <person name="Zhou Y."/>
        </authorList>
    </citation>
    <scope>NUCLEOTIDE SEQUENCE</scope>
    <source>
        <strain evidence="2">CGMCC 1.3617</strain>
    </source>
</reference>
<sequence>MRVALCVKRDIFGVIAARRFLGELGDAAEVDVFCSTKVRPAEDSVPGLRLLSALEREFPIGTLHPATMGEWAGAPESLRPESWLPLPDLRRDGGARCLLDRCPDMVVSMRFSLIFPQRVIDAVPMGILNVHPGPLPRYRGLFAPFWQAALGESRLASSLHIVDAGIDTGPLIAEHSVARDDQRCLLWHIAELYRGGATLAAAAVRAAAAGHPPRGHGQPAGGQYFRMPDATAFDAFERGAMPLVSAVDYLGLLAEALLPPTLCSAVPA</sequence>
<comment type="caution">
    <text evidence="2">The sequence shown here is derived from an EMBL/GenBank/DDBJ whole genome shotgun (WGS) entry which is preliminary data.</text>
</comment>
<dbReference type="EMBL" id="BMKW01000001">
    <property type="protein sequence ID" value="GGI99131.1"/>
    <property type="molecule type" value="Genomic_DNA"/>
</dbReference>
<dbReference type="GO" id="GO:0004479">
    <property type="term" value="F:methionyl-tRNA formyltransferase activity"/>
    <property type="evidence" value="ECO:0007669"/>
    <property type="project" value="TreeGrafter"/>
</dbReference>
<dbReference type="GO" id="GO:0005829">
    <property type="term" value="C:cytosol"/>
    <property type="evidence" value="ECO:0007669"/>
    <property type="project" value="TreeGrafter"/>
</dbReference>
<dbReference type="Proteomes" id="UP000661507">
    <property type="component" value="Unassembled WGS sequence"/>
</dbReference>
<protein>
    <recommendedName>
        <fullName evidence="1">Formyl transferase N-terminal domain-containing protein</fullName>
    </recommendedName>
</protein>